<dbReference type="InterPro" id="IPR023231">
    <property type="entry name" value="GSKIP_dom_sf"/>
</dbReference>
<protein>
    <submittedName>
        <fullName evidence="2">10260_t:CDS:1</fullName>
    </submittedName>
</protein>
<dbReference type="Gene3D" id="3.30.2280.10">
    <property type="entry name" value="Hypothetical protein (hspc210)"/>
    <property type="match status" value="1"/>
</dbReference>
<gene>
    <name evidence="2" type="ORF">PBRASI_LOCUS1949</name>
</gene>
<keyword evidence="3" id="KW-1185">Reference proteome</keyword>
<proteinExistence type="predicted"/>
<dbReference type="EMBL" id="CAJVPI010000139">
    <property type="protein sequence ID" value="CAG8488065.1"/>
    <property type="molecule type" value="Genomic_DNA"/>
</dbReference>
<organism evidence="2 3">
    <name type="scientific">Paraglomus brasilianum</name>
    <dbReference type="NCBI Taxonomy" id="144538"/>
    <lineage>
        <taxon>Eukaryota</taxon>
        <taxon>Fungi</taxon>
        <taxon>Fungi incertae sedis</taxon>
        <taxon>Mucoromycota</taxon>
        <taxon>Glomeromycotina</taxon>
        <taxon>Glomeromycetes</taxon>
        <taxon>Paraglomerales</taxon>
        <taxon>Paraglomeraceae</taxon>
        <taxon>Paraglomus</taxon>
    </lineage>
</organism>
<feature type="domain" description="GSKIP" evidence="1">
    <location>
        <begin position="13"/>
        <end position="114"/>
    </location>
</feature>
<dbReference type="Pfam" id="PF05303">
    <property type="entry name" value="GSKIP_dom"/>
    <property type="match status" value="1"/>
</dbReference>
<dbReference type="AlphaFoldDB" id="A0A9N8WKN7"/>
<reference evidence="2" key="1">
    <citation type="submission" date="2021-06" db="EMBL/GenBank/DDBJ databases">
        <authorList>
            <person name="Kallberg Y."/>
            <person name="Tangrot J."/>
            <person name="Rosling A."/>
        </authorList>
    </citation>
    <scope>NUCLEOTIDE SEQUENCE</scope>
    <source>
        <strain evidence="2">BR232B</strain>
    </source>
</reference>
<dbReference type="InterPro" id="IPR007967">
    <property type="entry name" value="GSKIP_dom"/>
</dbReference>
<dbReference type="OrthoDB" id="5804279at2759"/>
<dbReference type="Proteomes" id="UP000789739">
    <property type="component" value="Unassembled WGS sequence"/>
</dbReference>
<accession>A0A9N8WKN7</accession>
<evidence type="ECO:0000313" key="3">
    <source>
        <dbReference type="Proteomes" id="UP000789739"/>
    </source>
</evidence>
<evidence type="ECO:0000259" key="1">
    <source>
        <dbReference type="Pfam" id="PF05303"/>
    </source>
</evidence>
<name>A0A9N8WKN7_9GLOM</name>
<dbReference type="SUPFAM" id="SSF103107">
    <property type="entry name" value="Hypothetical protein c14orf129, hspc210"/>
    <property type="match status" value="1"/>
</dbReference>
<sequence length="119" mass="13246">MSVLDSAPNFIDSELANCLKEYEYGIKQSSVTISKTEPGLFELVLLENVQLGIRVTQHGFLITKATPLEDAASADVERIKVLEKPFETMESLLLTSSPKFAERFYQALYAKLAAIDESE</sequence>
<comment type="caution">
    <text evidence="2">The sequence shown here is derived from an EMBL/GenBank/DDBJ whole genome shotgun (WGS) entry which is preliminary data.</text>
</comment>
<evidence type="ECO:0000313" key="2">
    <source>
        <dbReference type="EMBL" id="CAG8488065.1"/>
    </source>
</evidence>